<dbReference type="RefSeq" id="WP_088603090.1">
    <property type="nucleotide sequence ID" value="NZ_NJIH01000004.1"/>
</dbReference>
<accession>A0A225MM04</accession>
<comment type="caution">
    <text evidence="1">The sequence shown here is derived from an EMBL/GenBank/DDBJ whole genome shotgun (WGS) entry which is preliminary data.</text>
</comment>
<keyword evidence="2" id="KW-1185">Reference proteome</keyword>
<gene>
    <name evidence="1" type="ORF">CEY11_09340</name>
</gene>
<dbReference type="Gene3D" id="1.10.3790.10">
    <property type="entry name" value="NinB"/>
    <property type="match status" value="1"/>
</dbReference>
<protein>
    <submittedName>
        <fullName evidence="1">Uncharacterized protein</fullName>
    </submittedName>
</protein>
<dbReference type="EMBL" id="NJIH01000004">
    <property type="protein sequence ID" value="OWT62002.1"/>
    <property type="molecule type" value="Genomic_DNA"/>
</dbReference>
<sequence length="142" mass="16175">MERQVIPLTNPQARVFAAKLATTVPEGWVARFTPAPRTMAQNAGTHVLYEIIANALREDDAAGWKCYCKLHHGVPILRAEDPQFREAYDSAIKPLPYERKLMVMRYWPVTSLMDKDQIGRYIAAMQADFEPRGVMLELREAA</sequence>
<dbReference type="AlphaFoldDB" id="A0A225MM04"/>
<proteinExistence type="predicted"/>
<name>A0A225MM04_9BURK</name>
<evidence type="ECO:0000313" key="1">
    <source>
        <dbReference type="EMBL" id="OWT62002.1"/>
    </source>
</evidence>
<evidence type="ECO:0000313" key="2">
    <source>
        <dbReference type="Proteomes" id="UP000214603"/>
    </source>
</evidence>
<dbReference type="Proteomes" id="UP000214603">
    <property type="component" value="Unassembled WGS sequence"/>
</dbReference>
<dbReference type="OrthoDB" id="8685801at2"/>
<organism evidence="1 2">
    <name type="scientific">Candidimonas nitroreducens</name>
    <dbReference type="NCBI Taxonomy" id="683354"/>
    <lineage>
        <taxon>Bacteria</taxon>
        <taxon>Pseudomonadati</taxon>
        <taxon>Pseudomonadota</taxon>
        <taxon>Betaproteobacteria</taxon>
        <taxon>Burkholderiales</taxon>
        <taxon>Alcaligenaceae</taxon>
        <taxon>Candidimonas</taxon>
    </lineage>
</organism>
<dbReference type="InterPro" id="IPR036619">
    <property type="entry name" value="NinB_sf"/>
</dbReference>
<reference evidence="2" key="1">
    <citation type="submission" date="2017-06" db="EMBL/GenBank/DDBJ databases">
        <title>Herbaspirillum phytohormonus sp. nov., isolated from the root nodule of Robinia pseudoacacia in lead-zinc mine.</title>
        <authorList>
            <person name="Fan M."/>
            <person name="Lin Y."/>
        </authorList>
    </citation>
    <scope>NUCLEOTIDE SEQUENCE [LARGE SCALE GENOMIC DNA]</scope>
    <source>
        <strain evidence="2">SC-089</strain>
    </source>
</reference>